<reference evidence="2" key="1">
    <citation type="journal article" date="2018" name="DNA Res.">
        <title>Multiple hybrid de novo genome assembly of finger millet, an orphan allotetraploid crop.</title>
        <authorList>
            <person name="Hatakeyama M."/>
            <person name="Aluri S."/>
            <person name="Balachadran M.T."/>
            <person name="Sivarajan S.R."/>
            <person name="Patrignani A."/>
            <person name="Gruter S."/>
            <person name="Poveda L."/>
            <person name="Shimizu-Inatsugi R."/>
            <person name="Baeten J."/>
            <person name="Francoijs K.J."/>
            <person name="Nataraja K.N."/>
            <person name="Reddy Y.A.N."/>
            <person name="Phadnis S."/>
            <person name="Ravikumar R.L."/>
            <person name="Schlapbach R."/>
            <person name="Sreeman S.M."/>
            <person name="Shimizu K.K."/>
        </authorList>
    </citation>
    <scope>NUCLEOTIDE SEQUENCE</scope>
</reference>
<comment type="caution">
    <text evidence="2">The sequence shown here is derived from an EMBL/GenBank/DDBJ whole genome shotgun (WGS) entry which is preliminary data.</text>
</comment>
<proteinExistence type="predicted"/>
<dbReference type="PANTHER" id="PTHR34360">
    <property type="entry name" value="OS08G0519400 PROTEIN"/>
    <property type="match status" value="1"/>
</dbReference>
<keyword evidence="3" id="KW-1185">Reference proteome</keyword>
<keyword evidence="1" id="KW-1133">Transmembrane helix</keyword>
<evidence type="ECO:0000313" key="3">
    <source>
        <dbReference type="Proteomes" id="UP001054889"/>
    </source>
</evidence>
<dbReference type="EMBL" id="BQKI01000003">
    <property type="protein sequence ID" value="GJM90992.1"/>
    <property type="molecule type" value="Genomic_DNA"/>
</dbReference>
<reference evidence="2" key="2">
    <citation type="submission" date="2021-12" db="EMBL/GenBank/DDBJ databases">
        <title>Resequencing data analysis of finger millet.</title>
        <authorList>
            <person name="Hatakeyama M."/>
            <person name="Aluri S."/>
            <person name="Balachadran M.T."/>
            <person name="Sivarajan S.R."/>
            <person name="Poveda L."/>
            <person name="Shimizu-Inatsugi R."/>
            <person name="Schlapbach R."/>
            <person name="Sreeman S.M."/>
            <person name="Shimizu K.K."/>
        </authorList>
    </citation>
    <scope>NUCLEOTIDE SEQUENCE</scope>
</reference>
<feature type="transmembrane region" description="Helical" evidence="1">
    <location>
        <begin position="41"/>
        <end position="59"/>
    </location>
</feature>
<keyword evidence="1" id="KW-0812">Transmembrane</keyword>
<evidence type="ECO:0000256" key="1">
    <source>
        <dbReference type="SAM" id="Phobius"/>
    </source>
</evidence>
<accession>A0AAV5BYE0</accession>
<keyword evidence="1" id="KW-0472">Membrane</keyword>
<sequence length="249" mass="27676">MTLDTAILAAVVAFLLPLRLLSLALRLVASRRGSSARGLRRSFAALALTVALLAVIFALPRDHARECAAPAGVSDAGRDGVHYELRAEVEQLKLQLARLESLWDNSKVLDEKGDALEEKDGRVVRALGLDIQSLIDAQENIKESLCSTYDDSIKAMENEVRILKDGSKKMSSDIYNVQSLAMATIERVEALHSHVKKVQVVTDEWGKMNSNINRVWSFAKDTEKRVEGLYSDIKKVCLFWLSSVHVFCH</sequence>
<organism evidence="2 3">
    <name type="scientific">Eleusine coracana subsp. coracana</name>
    <dbReference type="NCBI Taxonomy" id="191504"/>
    <lineage>
        <taxon>Eukaryota</taxon>
        <taxon>Viridiplantae</taxon>
        <taxon>Streptophyta</taxon>
        <taxon>Embryophyta</taxon>
        <taxon>Tracheophyta</taxon>
        <taxon>Spermatophyta</taxon>
        <taxon>Magnoliopsida</taxon>
        <taxon>Liliopsida</taxon>
        <taxon>Poales</taxon>
        <taxon>Poaceae</taxon>
        <taxon>PACMAD clade</taxon>
        <taxon>Chloridoideae</taxon>
        <taxon>Cynodonteae</taxon>
        <taxon>Eleusininae</taxon>
        <taxon>Eleusine</taxon>
    </lineage>
</organism>
<feature type="transmembrane region" description="Helical" evidence="1">
    <location>
        <begin position="6"/>
        <end position="29"/>
    </location>
</feature>
<dbReference type="AlphaFoldDB" id="A0AAV5BYE0"/>
<name>A0AAV5BYE0_ELECO</name>
<gene>
    <name evidence="2" type="primary">ga07325</name>
    <name evidence="2" type="ORF">PR202_ga07325</name>
</gene>
<evidence type="ECO:0000313" key="2">
    <source>
        <dbReference type="EMBL" id="GJM90992.1"/>
    </source>
</evidence>
<dbReference type="PANTHER" id="PTHR34360:SF6">
    <property type="entry name" value="OS02G0306550 PROTEIN"/>
    <property type="match status" value="1"/>
</dbReference>
<dbReference type="Proteomes" id="UP001054889">
    <property type="component" value="Unassembled WGS sequence"/>
</dbReference>
<protein>
    <submittedName>
        <fullName evidence="2">Uncharacterized protein</fullName>
    </submittedName>
</protein>